<dbReference type="KEGG" id="hazt:108683265"/>
<dbReference type="GeneID" id="108683265"/>
<dbReference type="PROSITE" id="PS51155">
    <property type="entry name" value="CHIT_BIND_RR_2"/>
    <property type="match status" value="2"/>
</dbReference>
<dbReference type="AlphaFoldDB" id="A0A979FQM1"/>
<keyword evidence="4" id="KW-0732">Signal</keyword>
<dbReference type="Pfam" id="PF00379">
    <property type="entry name" value="Chitin_bind_4"/>
    <property type="match status" value="2"/>
</dbReference>
<evidence type="ECO:0000256" key="1">
    <source>
        <dbReference type="ARBA" id="ARBA00022460"/>
    </source>
</evidence>
<evidence type="ECO:0000313" key="6">
    <source>
        <dbReference type="RefSeq" id="XP_047738977.1"/>
    </source>
</evidence>
<dbReference type="PANTHER" id="PTHR10380:SF173">
    <property type="entry name" value="CUTICULAR PROTEIN 47EF, ISOFORM C-RELATED"/>
    <property type="match status" value="1"/>
</dbReference>
<organism evidence="5 6">
    <name type="scientific">Hyalella azteca</name>
    <name type="common">Amphipod</name>
    <dbReference type="NCBI Taxonomy" id="294128"/>
    <lineage>
        <taxon>Eukaryota</taxon>
        <taxon>Metazoa</taxon>
        <taxon>Ecdysozoa</taxon>
        <taxon>Arthropoda</taxon>
        <taxon>Crustacea</taxon>
        <taxon>Multicrustacea</taxon>
        <taxon>Malacostraca</taxon>
        <taxon>Eumalacostraca</taxon>
        <taxon>Peracarida</taxon>
        <taxon>Amphipoda</taxon>
        <taxon>Senticaudata</taxon>
        <taxon>Talitrida</taxon>
        <taxon>Talitroidea</taxon>
        <taxon>Hyalellidae</taxon>
        <taxon>Hyalella</taxon>
    </lineage>
</organism>
<dbReference type="PANTHER" id="PTHR10380">
    <property type="entry name" value="CUTICLE PROTEIN"/>
    <property type="match status" value="1"/>
</dbReference>
<evidence type="ECO:0000256" key="4">
    <source>
        <dbReference type="SAM" id="SignalP"/>
    </source>
</evidence>
<evidence type="ECO:0000256" key="2">
    <source>
        <dbReference type="PROSITE-ProRule" id="PRU00497"/>
    </source>
</evidence>
<accession>A0A979FQM1</accession>
<keyword evidence="5" id="KW-1185">Reference proteome</keyword>
<sequence>MKVFVLTVLVAVAAARPDKRTSEEVVPILRDDRVEFADGAYSFDVETGDGIRRSEAGQSQGDAGAVNMAGDYAFTFPDGQEFYLKFVADESGYKPESPFLPVAPAFPHPIPQFVLDQIAFAAKEDANRELDQARGDYRRGAPGQYSTTMKFIIFVALVASALARPDSPPSYSAPGQRSSDDVKDPVKILRDDRVQPEDGSYAFDIETEDGIVRSEAGQNENEAGVVVQAGQVSYTLPDGTLFELKFVADENGYQPQSDFLPVAPANPHPIPDFVKEQIERAERERQADLSNSQRATYN</sequence>
<dbReference type="OrthoDB" id="6375705at2759"/>
<name>A0A979FQM1_HYAAZ</name>
<dbReference type="InterPro" id="IPR031311">
    <property type="entry name" value="CHIT_BIND_RR_consensus"/>
</dbReference>
<evidence type="ECO:0000256" key="3">
    <source>
        <dbReference type="SAM" id="MobiDB-lite"/>
    </source>
</evidence>
<gene>
    <name evidence="6" type="primary">LOC108683265</name>
</gene>
<dbReference type="OMA" id="CAFAANP"/>
<dbReference type="GO" id="GO:0008010">
    <property type="term" value="F:structural constituent of chitin-based larval cuticle"/>
    <property type="evidence" value="ECO:0007669"/>
    <property type="project" value="TreeGrafter"/>
</dbReference>
<proteinExistence type="predicted"/>
<feature type="chain" id="PRO_5036788125" evidence="4">
    <location>
        <begin position="16"/>
        <end position="298"/>
    </location>
</feature>
<dbReference type="PROSITE" id="PS00233">
    <property type="entry name" value="CHIT_BIND_RR_1"/>
    <property type="match status" value="2"/>
</dbReference>
<evidence type="ECO:0000313" key="5">
    <source>
        <dbReference type="Proteomes" id="UP000694843"/>
    </source>
</evidence>
<keyword evidence="1 2" id="KW-0193">Cuticle</keyword>
<reference evidence="6" key="1">
    <citation type="submission" date="2025-08" db="UniProtKB">
        <authorList>
            <consortium name="RefSeq"/>
        </authorList>
    </citation>
    <scope>IDENTIFICATION</scope>
    <source>
        <tissue evidence="6">Whole organism</tissue>
    </source>
</reference>
<feature type="signal peptide" evidence="4">
    <location>
        <begin position="1"/>
        <end position="15"/>
    </location>
</feature>
<dbReference type="InterPro" id="IPR000618">
    <property type="entry name" value="Insect_cuticle"/>
</dbReference>
<dbReference type="InterPro" id="IPR050468">
    <property type="entry name" value="Cuticle_Struct_Prot"/>
</dbReference>
<dbReference type="RefSeq" id="XP_047738977.1">
    <property type="nucleotide sequence ID" value="XM_047883021.1"/>
</dbReference>
<feature type="region of interest" description="Disordered" evidence="3">
    <location>
        <begin position="166"/>
        <end position="186"/>
    </location>
</feature>
<protein>
    <submittedName>
        <fullName evidence="6">Uncharacterized protein LOC108683265</fullName>
    </submittedName>
</protein>
<dbReference type="GO" id="GO:0062129">
    <property type="term" value="C:chitin-based extracellular matrix"/>
    <property type="evidence" value="ECO:0007669"/>
    <property type="project" value="TreeGrafter"/>
</dbReference>
<dbReference type="Proteomes" id="UP000694843">
    <property type="component" value="Unplaced"/>
</dbReference>